<accession>G5K2Z2</accession>
<dbReference type="EMBL" id="AEUX02000006">
    <property type="protein sequence ID" value="EHI69373.1"/>
    <property type="molecule type" value="Genomic_DNA"/>
</dbReference>
<dbReference type="Gene3D" id="3.40.50.200">
    <property type="entry name" value="Peptidase S8/S53 domain"/>
    <property type="match status" value="1"/>
</dbReference>
<keyword evidence="7" id="KW-1185">Reference proteome</keyword>
<dbReference type="eggNOG" id="COG1404">
    <property type="taxonomic scope" value="Bacteria"/>
</dbReference>
<evidence type="ECO:0000259" key="5">
    <source>
        <dbReference type="Pfam" id="PF00082"/>
    </source>
</evidence>
<dbReference type="InterPro" id="IPR022398">
    <property type="entry name" value="Peptidase_S8_His-AS"/>
</dbReference>
<dbReference type="Pfam" id="PF00082">
    <property type="entry name" value="Peptidase_S8"/>
    <property type="match status" value="1"/>
</dbReference>
<dbReference type="GO" id="GO:0004252">
    <property type="term" value="F:serine-type endopeptidase activity"/>
    <property type="evidence" value="ECO:0007669"/>
    <property type="project" value="InterPro"/>
</dbReference>
<dbReference type="InterPro" id="IPR036852">
    <property type="entry name" value="Peptidase_S8/S53_dom_sf"/>
</dbReference>
<evidence type="ECO:0000256" key="1">
    <source>
        <dbReference type="ARBA" id="ARBA00022670"/>
    </source>
</evidence>
<keyword evidence="2" id="KW-0378">Hydrolase</keyword>
<dbReference type="Proteomes" id="UP000003330">
    <property type="component" value="Unassembled WGS sequence"/>
</dbReference>
<comment type="similarity">
    <text evidence="4">Belongs to the peptidase S8 family.</text>
</comment>
<dbReference type="PROSITE" id="PS51892">
    <property type="entry name" value="SUBTILASE"/>
    <property type="match status" value="1"/>
</dbReference>
<keyword evidence="1" id="KW-0645">Protease</keyword>
<dbReference type="STRING" id="764299.STRIC_1160"/>
<organism evidence="6 7">
    <name type="scientific">Streptococcus ictaluri 707-05</name>
    <dbReference type="NCBI Taxonomy" id="764299"/>
    <lineage>
        <taxon>Bacteria</taxon>
        <taxon>Bacillati</taxon>
        <taxon>Bacillota</taxon>
        <taxon>Bacilli</taxon>
        <taxon>Lactobacillales</taxon>
        <taxon>Streptococcaceae</taxon>
        <taxon>Streptococcus</taxon>
    </lineage>
</organism>
<evidence type="ECO:0000313" key="7">
    <source>
        <dbReference type="Proteomes" id="UP000003330"/>
    </source>
</evidence>
<dbReference type="InterPro" id="IPR015500">
    <property type="entry name" value="Peptidase_S8_subtilisin-rel"/>
</dbReference>
<reference evidence="6 7" key="1">
    <citation type="journal article" date="2014" name="Int. J. Syst. Evol. Microbiol.">
        <title>Phylogenomics and the dynamic genome evolution of the genus Streptococcus.</title>
        <authorList>
            <consortium name="The Broad Institute Genome Sequencing Platform"/>
            <person name="Richards V.P."/>
            <person name="Palmer S.R."/>
            <person name="Pavinski Bitar P.D."/>
            <person name="Qin X."/>
            <person name="Weinstock G.M."/>
            <person name="Highlander S.K."/>
            <person name="Town C.D."/>
            <person name="Burne R.A."/>
            <person name="Stanhope M.J."/>
        </authorList>
    </citation>
    <scope>NUCLEOTIDE SEQUENCE [LARGE SCALE GENOMIC DNA]</scope>
    <source>
        <strain evidence="6 7">707-05</strain>
    </source>
</reference>
<name>G5K2Z2_9STRE</name>
<protein>
    <submittedName>
        <fullName evidence="6">Peptidase, S8/S53 domain protein</fullName>
    </submittedName>
</protein>
<comment type="caution">
    <text evidence="6">The sequence shown here is derived from an EMBL/GenBank/DDBJ whole genome shotgun (WGS) entry which is preliminary data.</text>
</comment>
<dbReference type="PROSITE" id="PS00137">
    <property type="entry name" value="SUBTILASE_HIS"/>
    <property type="match status" value="1"/>
</dbReference>
<dbReference type="InterPro" id="IPR000209">
    <property type="entry name" value="Peptidase_S8/S53_dom"/>
</dbReference>
<gene>
    <name evidence="6" type="ORF">STRIC_1160</name>
</gene>
<dbReference type="SUPFAM" id="SSF52743">
    <property type="entry name" value="Subtilisin-like"/>
    <property type="match status" value="1"/>
</dbReference>
<evidence type="ECO:0000313" key="6">
    <source>
        <dbReference type="EMBL" id="EHI69373.1"/>
    </source>
</evidence>
<keyword evidence="3" id="KW-0720">Serine protease</keyword>
<proteinExistence type="inferred from homology"/>
<dbReference type="AlphaFoldDB" id="G5K2Z2"/>
<dbReference type="GO" id="GO:0006508">
    <property type="term" value="P:proteolysis"/>
    <property type="evidence" value="ECO:0007669"/>
    <property type="project" value="UniProtKB-KW"/>
</dbReference>
<evidence type="ECO:0000256" key="3">
    <source>
        <dbReference type="ARBA" id="ARBA00022825"/>
    </source>
</evidence>
<comment type="caution">
    <text evidence="4">Lacks conserved residue(s) required for the propagation of feature annotation.</text>
</comment>
<evidence type="ECO:0000256" key="2">
    <source>
        <dbReference type="ARBA" id="ARBA00022801"/>
    </source>
</evidence>
<evidence type="ECO:0000256" key="4">
    <source>
        <dbReference type="PROSITE-ProRule" id="PRU01240"/>
    </source>
</evidence>
<dbReference type="PRINTS" id="PR00723">
    <property type="entry name" value="SUBTILISIN"/>
</dbReference>
<sequence length="234" mass="25928">MLGISLVTTSVLLMYTANVRAEENMQDVTIVTTEEVLAPSELNNELENSNHAEVSVLENQPEEELTSPKEEAQKSYTELPQAYKDGQEMKAQTLLSQYDATNVQDLQKVTALGAGQLISVIDVGFDINHPAFKLDQDIDKKQIIDEASFEALKQKNKITYGQHINDKIVFVYDYSNNQNIVGPIDKSTISKEELEHINHGTHVAGIVAANSTQVANNNLLPMVLVNFKISQIVS</sequence>
<feature type="domain" description="Peptidase S8/S53" evidence="5">
    <location>
        <begin position="113"/>
        <end position="216"/>
    </location>
</feature>